<evidence type="ECO:0000313" key="3">
    <source>
        <dbReference type="Proteomes" id="UP000249061"/>
    </source>
</evidence>
<dbReference type="EMBL" id="QFQP01000017">
    <property type="protein sequence ID" value="PZR10457.1"/>
    <property type="molecule type" value="Genomic_DNA"/>
</dbReference>
<proteinExistence type="predicted"/>
<evidence type="ECO:0000259" key="1">
    <source>
        <dbReference type="Pfam" id="PF13338"/>
    </source>
</evidence>
<evidence type="ECO:0000313" key="2">
    <source>
        <dbReference type="EMBL" id="PZR10457.1"/>
    </source>
</evidence>
<dbReference type="AlphaFoldDB" id="A0A2W5T988"/>
<dbReference type="InterPro" id="IPR025159">
    <property type="entry name" value="AbiEi_N"/>
</dbReference>
<sequence length="309" mass="35024">MSNWAAVEKVAKRQFGLITRTQCEDVGLAVTSLKRAVRAGRLKRVRRGLFRFAVTSETWEQRALVPQLMRPGVAALSHTSAAWLHRLAGVRQPVRLNVKVPRHIDLEIPGVEVHQVRDFIASNRVGPFVVTGVGETILDLATVLNAERLTFAFDSATRLYPKEMSALFEYVSTNDFRGRDGVSAIRALFAQRHGVILESPLESRVWTVLERSGLPVPRTQRHVDDVMRVDFVWDSERVIVHSDSRAFHSSRAELERDARQRNALAATWVSFVVTHQSVEDGEWLQFLRRALEARAPQLRLPLGSDRRPE</sequence>
<reference evidence="2 3" key="1">
    <citation type="submission" date="2017-08" db="EMBL/GenBank/DDBJ databases">
        <title>Infants hospitalized years apart are colonized by the same room-sourced microbial strains.</title>
        <authorList>
            <person name="Brooks B."/>
            <person name="Olm M.R."/>
            <person name="Firek B.A."/>
            <person name="Baker R."/>
            <person name="Thomas B.C."/>
            <person name="Morowitz M.J."/>
            <person name="Banfield J.F."/>
        </authorList>
    </citation>
    <scope>NUCLEOTIDE SEQUENCE [LARGE SCALE GENOMIC DNA]</scope>
    <source>
        <strain evidence="2">S2_003_000_R2_14</strain>
    </source>
</reference>
<feature type="domain" description="AbiEi antitoxin N-terminal" evidence="1">
    <location>
        <begin position="7"/>
        <end position="53"/>
    </location>
</feature>
<protein>
    <recommendedName>
        <fullName evidence="1">AbiEi antitoxin N-terminal domain-containing protein</fullName>
    </recommendedName>
</protein>
<gene>
    <name evidence="2" type="ORF">DI536_19630</name>
</gene>
<dbReference type="Pfam" id="PF13338">
    <property type="entry name" value="AbiEi_4"/>
    <property type="match status" value="1"/>
</dbReference>
<organism evidence="2 3">
    <name type="scientific">Archangium gephyra</name>
    <dbReference type="NCBI Taxonomy" id="48"/>
    <lineage>
        <taxon>Bacteria</taxon>
        <taxon>Pseudomonadati</taxon>
        <taxon>Myxococcota</taxon>
        <taxon>Myxococcia</taxon>
        <taxon>Myxococcales</taxon>
        <taxon>Cystobacterineae</taxon>
        <taxon>Archangiaceae</taxon>
        <taxon>Archangium</taxon>
    </lineage>
</organism>
<dbReference type="Proteomes" id="UP000249061">
    <property type="component" value="Unassembled WGS sequence"/>
</dbReference>
<comment type="caution">
    <text evidence="2">The sequence shown here is derived from an EMBL/GenBank/DDBJ whole genome shotgun (WGS) entry which is preliminary data.</text>
</comment>
<accession>A0A2W5T988</accession>
<name>A0A2W5T988_9BACT</name>